<dbReference type="GO" id="GO:0005524">
    <property type="term" value="F:ATP binding"/>
    <property type="evidence" value="ECO:0007669"/>
    <property type="project" value="UniProtKB-KW"/>
</dbReference>
<keyword evidence="7" id="KW-0444">Lipid biosynthesis</keyword>
<dbReference type="Pfam" id="PF00781">
    <property type="entry name" value="DAGK_cat"/>
    <property type="match status" value="1"/>
</dbReference>
<organism evidence="10 11">
    <name type="scientific">Kocuria marina subsp. indica</name>
    <dbReference type="NCBI Taxonomy" id="1049583"/>
    <lineage>
        <taxon>Bacteria</taxon>
        <taxon>Bacillati</taxon>
        <taxon>Actinomycetota</taxon>
        <taxon>Actinomycetes</taxon>
        <taxon>Micrococcales</taxon>
        <taxon>Micrococcaceae</taxon>
        <taxon>Kocuria</taxon>
    </lineage>
</organism>
<dbReference type="EMBL" id="WMHZ01000007">
    <property type="protein sequence ID" value="NDO77801.1"/>
    <property type="molecule type" value="Genomic_DNA"/>
</dbReference>
<dbReference type="Proteomes" id="UP000471026">
    <property type="component" value="Unassembled WGS sequence"/>
</dbReference>
<dbReference type="InterPro" id="IPR001206">
    <property type="entry name" value="Diacylglycerol_kinase_cat_dom"/>
</dbReference>
<dbReference type="PROSITE" id="PS50146">
    <property type="entry name" value="DAGK"/>
    <property type="match status" value="1"/>
</dbReference>
<keyword evidence="8" id="KW-1208">Phospholipid metabolism</keyword>
<comment type="caution">
    <text evidence="10">The sequence shown here is derived from an EMBL/GenBank/DDBJ whole genome shotgun (WGS) entry which is preliminary data.</text>
</comment>
<dbReference type="PANTHER" id="PTHR12358:SF54">
    <property type="entry name" value="SPHINGOSINE KINASE RELATED PROTEIN"/>
    <property type="match status" value="1"/>
</dbReference>
<dbReference type="AlphaFoldDB" id="A0A6N9QZD9"/>
<dbReference type="GO" id="GO:0008654">
    <property type="term" value="P:phospholipid biosynthetic process"/>
    <property type="evidence" value="ECO:0007669"/>
    <property type="project" value="UniProtKB-KW"/>
</dbReference>
<gene>
    <name evidence="10" type="ORF">GKZ75_06050</name>
</gene>
<evidence type="ECO:0000256" key="1">
    <source>
        <dbReference type="ARBA" id="ARBA00001946"/>
    </source>
</evidence>
<evidence type="ECO:0000256" key="3">
    <source>
        <dbReference type="ARBA" id="ARBA00022679"/>
    </source>
</evidence>
<feature type="domain" description="DAGKc" evidence="9">
    <location>
        <begin position="4"/>
        <end position="144"/>
    </location>
</feature>
<evidence type="ECO:0000313" key="10">
    <source>
        <dbReference type="EMBL" id="NDO77801.1"/>
    </source>
</evidence>
<proteinExistence type="inferred from homology"/>
<keyword evidence="7" id="KW-0443">Lipid metabolism</keyword>
<keyword evidence="7" id="KW-0594">Phospholipid biosynthesis</keyword>
<dbReference type="GO" id="GO:0016301">
    <property type="term" value="F:kinase activity"/>
    <property type="evidence" value="ECO:0007669"/>
    <property type="project" value="UniProtKB-KW"/>
</dbReference>
<keyword evidence="3" id="KW-0808">Transferase</keyword>
<evidence type="ECO:0000256" key="8">
    <source>
        <dbReference type="ARBA" id="ARBA00023264"/>
    </source>
</evidence>
<sequence length="323" mass="33970">MTRTSPREILLVHNGSSRVGRDACERAVGILRAGGYEPRPLQAATAEALSRDLTATLRNAPTRIAAVVAVGGDGMVHLVLQSLNLLREQGVEFPFGLIPAGSGNDLARFHGVAVGDVERAAGRVLRGLESPERSMDLVHVTCADGSHHVCATAVCLGLDARVNARANRWSRVTHSVKYVAALAVEAVSMRARRYDLSWTGPDGACHVSDRTLTFLALTNTSSIGGGLTIVPRADPTDGAGELFMVSDVGALRLAWLLPRLFLGTHESLREVTVVPATAATVAVLGIPSEPQDADGDAAYGDGERLGPLPASLKVLPAAVRVLF</sequence>
<dbReference type="InterPro" id="IPR017438">
    <property type="entry name" value="ATP-NAD_kinase_N"/>
</dbReference>
<evidence type="ECO:0000259" key="9">
    <source>
        <dbReference type="PROSITE" id="PS50146"/>
    </source>
</evidence>
<dbReference type="RefSeq" id="WP_162229217.1">
    <property type="nucleotide sequence ID" value="NZ_WMHZ01000007.1"/>
</dbReference>
<evidence type="ECO:0000256" key="6">
    <source>
        <dbReference type="ARBA" id="ARBA00022840"/>
    </source>
</evidence>
<name>A0A6N9QZD9_9MICC</name>
<evidence type="ECO:0000256" key="4">
    <source>
        <dbReference type="ARBA" id="ARBA00022741"/>
    </source>
</evidence>
<dbReference type="Gene3D" id="2.60.200.40">
    <property type="match status" value="1"/>
</dbReference>
<comment type="cofactor">
    <cofactor evidence="1">
        <name>Mg(2+)</name>
        <dbReference type="ChEBI" id="CHEBI:18420"/>
    </cofactor>
</comment>
<evidence type="ECO:0000256" key="5">
    <source>
        <dbReference type="ARBA" id="ARBA00022777"/>
    </source>
</evidence>
<dbReference type="Pfam" id="PF19279">
    <property type="entry name" value="YegS_C"/>
    <property type="match status" value="1"/>
</dbReference>
<dbReference type="InterPro" id="IPR050187">
    <property type="entry name" value="Lipid_Phosphate_FormReg"/>
</dbReference>
<protein>
    <recommendedName>
        <fullName evidence="9">DAGKc domain-containing protein</fullName>
    </recommendedName>
</protein>
<dbReference type="InterPro" id="IPR016064">
    <property type="entry name" value="NAD/diacylglycerol_kinase_sf"/>
</dbReference>
<dbReference type="SUPFAM" id="SSF111331">
    <property type="entry name" value="NAD kinase/diacylglycerol kinase-like"/>
    <property type="match status" value="1"/>
</dbReference>
<keyword evidence="4" id="KW-0547">Nucleotide-binding</keyword>
<accession>A0A6N9QZD9</accession>
<dbReference type="PANTHER" id="PTHR12358">
    <property type="entry name" value="SPHINGOSINE KINASE"/>
    <property type="match status" value="1"/>
</dbReference>
<evidence type="ECO:0000256" key="7">
    <source>
        <dbReference type="ARBA" id="ARBA00023209"/>
    </source>
</evidence>
<dbReference type="InterPro" id="IPR045540">
    <property type="entry name" value="YegS/DAGK_C"/>
</dbReference>
<evidence type="ECO:0000256" key="2">
    <source>
        <dbReference type="ARBA" id="ARBA00005983"/>
    </source>
</evidence>
<keyword evidence="6" id="KW-0067">ATP-binding</keyword>
<dbReference type="Gene3D" id="3.40.50.10330">
    <property type="entry name" value="Probable inorganic polyphosphate/atp-NAD kinase, domain 1"/>
    <property type="match status" value="1"/>
</dbReference>
<comment type="similarity">
    <text evidence="2">Belongs to the diacylglycerol/lipid kinase family.</text>
</comment>
<evidence type="ECO:0000313" key="11">
    <source>
        <dbReference type="Proteomes" id="UP000471026"/>
    </source>
</evidence>
<reference evidence="10 11" key="1">
    <citation type="submission" date="2019-11" db="EMBL/GenBank/DDBJ databases">
        <title>Draft genome sequence of Kocuria indica DP-K7, a methyl red degrading Actinobacterium.</title>
        <authorList>
            <person name="Kumaran S."/>
            <person name="Tischler D."/>
            <person name="Ngo A.C.R."/>
            <person name="Schultes F."/>
        </authorList>
    </citation>
    <scope>NUCLEOTIDE SEQUENCE [LARGE SCALE GENOMIC DNA]</scope>
    <source>
        <strain evidence="10 11">DP-K7</strain>
    </source>
</reference>
<keyword evidence="5" id="KW-0418">Kinase</keyword>